<dbReference type="CDD" id="cd07377">
    <property type="entry name" value="WHTH_GntR"/>
    <property type="match status" value="1"/>
</dbReference>
<keyword evidence="6" id="KW-1185">Reference proteome</keyword>
<dbReference type="InterPro" id="IPR008920">
    <property type="entry name" value="TF_FadR/GntR_C"/>
</dbReference>
<evidence type="ECO:0000313" key="5">
    <source>
        <dbReference type="EMBL" id="NYI42655.1"/>
    </source>
</evidence>
<protein>
    <submittedName>
        <fullName evidence="5">DNA-binding FadR family transcriptional regulator</fullName>
    </submittedName>
</protein>
<dbReference type="OrthoDB" id="7989071at2"/>
<organism evidence="5 6">
    <name type="scientific">Demequina lutea</name>
    <dbReference type="NCBI Taxonomy" id="431489"/>
    <lineage>
        <taxon>Bacteria</taxon>
        <taxon>Bacillati</taxon>
        <taxon>Actinomycetota</taxon>
        <taxon>Actinomycetes</taxon>
        <taxon>Micrococcales</taxon>
        <taxon>Demequinaceae</taxon>
        <taxon>Demequina</taxon>
    </lineage>
</organism>
<dbReference type="InterPro" id="IPR011711">
    <property type="entry name" value="GntR_C"/>
</dbReference>
<dbReference type="PANTHER" id="PTHR43537:SF5">
    <property type="entry name" value="UXU OPERON TRANSCRIPTIONAL REGULATOR"/>
    <property type="match status" value="1"/>
</dbReference>
<keyword evidence="1" id="KW-0805">Transcription regulation</keyword>
<keyword evidence="3" id="KW-0804">Transcription</keyword>
<reference evidence="5 6" key="1">
    <citation type="submission" date="2020-07" db="EMBL/GenBank/DDBJ databases">
        <title>Sequencing the genomes of 1000 actinobacteria strains.</title>
        <authorList>
            <person name="Klenk H.-P."/>
        </authorList>
    </citation>
    <scope>NUCLEOTIDE SEQUENCE [LARGE SCALE GENOMIC DNA]</scope>
    <source>
        <strain evidence="5 6">DSM 19970</strain>
    </source>
</reference>
<dbReference type="PROSITE" id="PS50949">
    <property type="entry name" value="HTH_GNTR"/>
    <property type="match status" value="1"/>
</dbReference>
<dbReference type="Proteomes" id="UP000547973">
    <property type="component" value="Unassembled WGS sequence"/>
</dbReference>
<feature type="domain" description="HTH gntR-type" evidence="4">
    <location>
        <begin position="1"/>
        <end position="69"/>
    </location>
</feature>
<keyword evidence="2 5" id="KW-0238">DNA-binding</keyword>
<accession>A0A7Y9ZET5</accession>
<dbReference type="SUPFAM" id="SSF48008">
    <property type="entry name" value="GntR ligand-binding domain-like"/>
    <property type="match status" value="1"/>
</dbReference>
<dbReference type="RefSeq" id="WP_062075123.1">
    <property type="nucleotide sequence ID" value="NZ_BBRC01000006.1"/>
</dbReference>
<evidence type="ECO:0000259" key="4">
    <source>
        <dbReference type="PROSITE" id="PS50949"/>
    </source>
</evidence>
<dbReference type="SMART" id="SM00895">
    <property type="entry name" value="FCD"/>
    <property type="match status" value="1"/>
</dbReference>
<comment type="caution">
    <text evidence="5">The sequence shown here is derived from an EMBL/GenBank/DDBJ whole genome shotgun (WGS) entry which is preliminary data.</text>
</comment>
<evidence type="ECO:0000313" key="6">
    <source>
        <dbReference type="Proteomes" id="UP000547973"/>
    </source>
</evidence>
<name>A0A7Y9ZET5_9MICO</name>
<dbReference type="GO" id="GO:0003677">
    <property type="term" value="F:DNA binding"/>
    <property type="evidence" value="ECO:0007669"/>
    <property type="project" value="UniProtKB-KW"/>
</dbReference>
<dbReference type="PRINTS" id="PR00035">
    <property type="entry name" value="HTHGNTR"/>
</dbReference>
<dbReference type="Pfam" id="PF07729">
    <property type="entry name" value="FCD"/>
    <property type="match status" value="1"/>
</dbReference>
<dbReference type="AlphaFoldDB" id="A0A7Y9ZET5"/>
<dbReference type="SMART" id="SM00345">
    <property type="entry name" value="HTH_GNTR"/>
    <property type="match status" value="1"/>
</dbReference>
<dbReference type="InterPro" id="IPR000524">
    <property type="entry name" value="Tscrpt_reg_HTH_GntR"/>
</dbReference>
<sequence length="240" mass="25087">MSRPDHVVDGITQMILDGELTPGDRLPVEKELAARLDVSRGSLREGVRALSVLGVVESRQGDGTYVTTLDPSLLVAPLGLVIELQSAGHALPVHAVRRVLETEAAGLAASNAGESQSALGRASAALEDAADVLAGSPGGASADVDHERLLQADIAFHRAIADAAGNPVLAALIEALAGRTARHRLWRGIADAGADQRTQHEHEAVLAAVTDGDPERAKVRMATHLLEVEDFLRARSEPTG</sequence>
<evidence type="ECO:0000256" key="2">
    <source>
        <dbReference type="ARBA" id="ARBA00023125"/>
    </source>
</evidence>
<gene>
    <name evidence="5" type="ORF">BKA03_002774</name>
</gene>
<evidence type="ECO:0000256" key="3">
    <source>
        <dbReference type="ARBA" id="ARBA00023163"/>
    </source>
</evidence>
<dbReference type="EMBL" id="JACBZO010000001">
    <property type="protein sequence ID" value="NYI42655.1"/>
    <property type="molecule type" value="Genomic_DNA"/>
</dbReference>
<dbReference type="InterPro" id="IPR036388">
    <property type="entry name" value="WH-like_DNA-bd_sf"/>
</dbReference>
<dbReference type="GO" id="GO:0003700">
    <property type="term" value="F:DNA-binding transcription factor activity"/>
    <property type="evidence" value="ECO:0007669"/>
    <property type="project" value="InterPro"/>
</dbReference>
<dbReference type="Gene3D" id="1.20.120.530">
    <property type="entry name" value="GntR ligand-binding domain-like"/>
    <property type="match status" value="1"/>
</dbReference>
<dbReference type="SUPFAM" id="SSF46785">
    <property type="entry name" value="Winged helix' DNA-binding domain"/>
    <property type="match status" value="1"/>
</dbReference>
<evidence type="ECO:0000256" key="1">
    <source>
        <dbReference type="ARBA" id="ARBA00023015"/>
    </source>
</evidence>
<dbReference type="Gene3D" id="1.10.10.10">
    <property type="entry name" value="Winged helix-like DNA-binding domain superfamily/Winged helix DNA-binding domain"/>
    <property type="match status" value="1"/>
</dbReference>
<dbReference type="InterPro" id="IPR036390">
    <property type="entry name" value="WH_DNA-bd_sf"/>
</dbReference>
<dbReference type="Pfam" id="PF00392">
    <property type="entry name" value="GntR"/>
    <property type="match status" value="1"/>
</dbReference>
<dbReference type="PANTHER" id="PTHR43537">
    <property type="entry name" value="TRANSCRIPTIONAL REGULATOR, GNTR FAMILY"/>
    <property type="match status" value="1"/>
</dbReference>
<proteinExistence type="predicted"/>